<name>A0A9Q0GIY0_9ROSI</name>
<evidence type="ECO:0008006" key="21">
    <source>
        <dbReference type="Google" id="ProtNLM"/>
    </source>
</evidence>
<dbReference type="InterPro" id="IPR055073">
    <property type="entry name" value="NOMO1-like_9th"/>
</dbReference>
<evidence type="ECO:0000256" key="8">
    <source>
        <dbReference type="SAM" id="Phobius"/>
    </source>
</evidence>
<evidence type="ECO:0000259" key="16">
    <source>
        <dbReference type="Pfam" id="PF23196"/>
    </source>
</evidence>
<dbReference type="EMBL" id="JAKUCV010000181">
    <property type="protein sequence ID" value="KAJ4850945.1"/>
    <property type="molecule type" value="Genomic_DNA"/>
</dbReference>
<dbReference type="InterPro" id="IPR056319">
    <property type="entry name" value="NOMO_7th"/>
</dbReference>
<evidence type="ECO:0000256" key="4">
    <source>
        <dbReference type="ARBA" id="ARBA00022824"/>
    </source>
</evidence>
<evidence type="ECO:0000259" key="15">
    <source>
        <dbReference type="Pfam" id="PF23194"/>
    </source>
</evidence>
<dbReference type="Pfam" id="PF23660">
    <property type="entry name" value="NOMO_8th"/>
    <property type="match status" value="1"/>
</dbReference>
<feature type="domain" description="NOMO-like ninth beta-sandwich" evidence="11">
    <location>
        <begin position="803"/>
        <end position="875"/>
    </location>
</feature>
<feature type="domain" description="NOMO eighth prealbumin-like" evidence="17">
    <location>
        <begin position="666"/>
        <end position="801"/>
    </location>
</feature>
<feature type="domain" description="DUF7152" evidence="18">
    <location>
        <begin position="1067"/>
        <end position="1166"/>
    </location>
</feature>
<evidence type="ECO:0000259" key="18">
    <source>
        <dbReference type="Pfam" id="PF23662"/>
    </source>
</evidence>
<dbReference type="Pfam" id="PF13620">
    <property type="entry name" value="CarboxypepD_reg"/>
    <property type="match status" value="2"/>
</dbReference>
<proteinExistence type="predicted"/>
<reference evidence="19" key="2">
    <citation type="journal article" date="2023" name="Plants (Basel)">
        <title>Annotation of the Turnera subulata (Passifloraceae) Draft Genome Reveals the S-Locus Evolved after the Divergence of Turneroideae from Passifloroideae in a Stepwise Manner.</title>
        <authorList>
            <person name="Henning P.M."/>
            <person name="Roalson E.H."/>
            <person name="Mir W."/>
            <person name="McCubbin A.G."/>
            <person name="Shore J.S."/>
        </authorList>
    </citation>
    <scope>NUCLEOTIDE SEQUENCE</scope>
    <source>
        <strain evidence="19">F60SS</strain>
    </source>
</reference>
<evidence type="ECO:0000313" key="19">
    <source>
        <dbReference type="EMBL" id="KAJ4850945.1"/>
    </source>
</evidence>
<dbReference type="Pfam" id="PF23141">
    <property type="entry name" value="Ig_NOMO"/>
    <property type="match status" value="1"/>
</dbReference>
<evidence type="ECO:0000259" key="14">
    <source>
        <dbReference type="Pfam" id="PF23193"/>
    </source>
</evidence>
<evidence type="ECO:0000259" key="12">
    <source>
        <dbReference type="Pfam" id="PF22904"/>
    </source>
</evidence>
<dbReference type="Pfam" id="PF23662">
    <property type="entry name" value="DUF7152"/>
    <property type="match status" value="1"/>
</dbReference>
<dbReference type="InterPro" id="IPR013784">
    <property type="entry name" value="Carb-bd-like_fold"/>
</dbReference>
<dbReference type="SUPFAM" id="SSF49464">
    <property type="entry name" value="Carboxypeptidase regulatory domain-like"/>
    <property type="match status" value="1"/>
</dbReference>
<dbReference type="Pfam" id="PF22902">
    <property type="entry name" value="NOMO1-like_9th"/>
    <property type="match status" value="1"/>
</dbReference>
<evidence type="ECO:0000313" key="20">
    <source>
        <dbReference type="Proteomes" id="UP001141552"/>
    </source>
</evidence>
<comment type="caution">
    <text evidence="19">The sequence shown here is derived from an EMBL/GenBank/DDBJ whole genome shotgun (WGS) entry which is preliminary data.</text>
</comment>
<feature type="transmembrane region" description="Helical" evidence="8">
    <location>
        <begin position="1170"/>
        <end position="1189"/>
    </location>
</feature>
<dbReference type="InterPro" id="IPR056187">
    <property type="entry name" value="NOMO_8th"/>
</dbReference>
<dbReference type="GO" id="GO:0005789">
    <property type="term" value="C:endoplasmic reticulum membrane"/>
    <property type="evidence" value="ECO:0007669"/>
    <property type="project" value="UniProtKB-SubCell"/>
</dbReference>
<keyword evidence="5 8" id="KW-1133">Transmembrane helix</keyword>
<keyword evidence="4" id="KW-0256">Endoplasmic reticulum</keyword>
<organism evidence="19 20">
    <name type="scientific">Turnera subulata</name>
    <dbReference type="NCBI Taxonomy" id="218843"/>
    <lineage>
        <taxon>Eukaryota</taxon>
        <taxon>Viridiplantae</taxon>
        <taxon>Streptophyta</taxon>
        <taxon>Embryophyta</taxon>
        <taxon>Tracheophyta</taxon>
        <taxon>Spermatophyta</taxon>
        <taxon>Magnoliopsida</taxon>
        <taxon>eudicotyledons</taxon>
        <taxon>Gunneridae</taxon>
        <taxon>Pentapetalae</taxon>
        <taxon>rosids</taxon>
        <taxon>fabids</taxon>
        <taxon>Malpighiales</taxon>
        <taxon>Passifloraceae</taxon>
        <taxon>Turnera</taxon>
    </lineage>
</organism>
<gene>
    <name evidence="19" type="ORF">Tsubulata_030371</name>
</gene>
<dbReference type="FunFam" id="2.60.40.10:FF:001746">
    <property type="entry name" value="Carbohydrate-binding-like fold"/>
    <property type="match status" value="1"/>
</dbReference>
<dbReference type="Gene3D" id="2.60.40.1120">
    <property type="entry name" value="Carboxypeptidase-like, regulatory domain"/>
    <property type="match status" value="2"/>
</dbReference>
<dbReference type="InterPro" id="IPR013783">
    <property type="entry name" value="Ig-like_fold"/>
</dbReference>
<dbReference type="GO" id="GO:0030246">
    <property type="term" value="F:carbohydrate binding"/>
    <property type="evidence" value="ECO:0007669"/>
    <property type="project" value="InterPro"/>
</dbReference>
<dbReference type="SUPFAM" id="SSF117074">
    <property type="entry name" value="Hypothetical protein PA1324"/>
    <property type="match status" value="1"/>
</dbReference>
<keyword evidence="6 8" id="KW-0472">Membrane</keyword>
<dbReference type="InterPro" id="IPR055576">
    <property type="entry name" value="DUF7152"/>
</dbReference>
<keyword evidence="2 8" id="KW-0812">Transmembrane</keyword>
<evidence type="ECO:0000256" key="1">
    <source>
        <dbReference type="ARBA" id="ARBA00004115"/>
    </source>
</evidence>
<evidence type="ECO:0000259" key="17">
    <source>
        <dbReference type="Pfam" id="PF23660"/>
    </source>
</evidence>
<dbReference type="Proteomes" id="UP001141552">
    <property type="component" value="Unassembled WGS sequence"/>
</dbReference>
<dbReference type="Pfam" id="PF23193">
    <property type="entry name" value="NOMO_3rd"/>
    <property type="match status" value="1"/>
</dbReference>
<dbReference type="InterPro" id="IPR008969">
    <property type="entry name" value="CarboxyPept-like_regulatory"/>
</dbReference>
<feature type="domain" description="NOMO second beta-sandwich" evidence="12">
    <location>
        <begin position="124"/>
        <end position="215"/>
    </location>
</feature>
<evidence type="ECO:0000259" key="11">
    <source>
        <dbReference type="Pfam" id="PF22902"/>
    </source>
</evidence>
<feature type="domain" description="NOMO-like N-terminal beta-sandwich" evidence="10">
    <location>
        <begin position="44"/>
        <end position="122"/>
    </location>
</feature>
<dbReference type="InterPro" id="IPR051417">
    <property type="entry name" value="SDr/BOS_complex"/>
</dbReference>
<dbReference type="SUPFAM" id="SSF49478">
    <property type="entry name" value="Cna protein B-type domain"/>
    <property type="match status" value="1"/>
</dbReference>
<dbReference type="InterPro" id="IPR056190">
    <property type="entry name" value="NOMO_5th"/>
</dbReference>
<protein>
    <recommendedName>
        <fullName evidence="21">Carbohydrate-binding-like fold protein</fullName>
    </recommendedName>
</protein>
<evidence type="ECO:0000259" key="10">
    <source>
        <dbReference type="Pfam" id="PF22898"/>
    </source>
</evidence>
<dbReference type="OrthoDB" id="10263633at2759"/>
<evidence type="ECO:0000256" key="5">
    <source>
        <dbReference type="ARBA" id="ARBA00022989"/>
    </source>
</evidence>
<dbReference type="InterPro" id="IPR056189">
    <property type="entry name" value="NOMO_3rd"/>
</dbReference>
<dbReference type="Gene3D" id="2.60.40.10">
    <property type="entry name" value="Immunoglobulins"/>
    <property type="match status" value="1"/>
</dbReference>
<feature type="signal peptide" evidence="9">
    <location>
        <begin position="1"/>
        <end position="23"/>
    </location>
</feature>
<dbReference type="Pfam" id="PF22904">
    <property type="entry name" value="NOMO1-like_2nd"/>
    <property type="match status" value="1"/>
</dbReference>
<sequence length="1226" mass="133975">MKTRDALLYLSLLLISSISAASADSINGCGGFVEASSSLVKSRKASDTKLDYSHITVELQTVDGLVKERTQCAPNGYYFIPVYDKGSFVVKINGPDGWSWDPEKVNVVVDDNGCNRNEDINFRFTGFTLSGRVLGAVGGESCSAKNGGPSNVNAELLTTTDEIISTVVTSSTGSYLFTNIIPGKYKVRASHPDLKVEVRGSTEVELGFKNGMVDDIFFIPGYNLHGSVVAQGNPVLGVHIYLHSDDVVEVDCPQGSGEAVGQRKPLCHAVTDAAGMFTFKSLPCGHFELVPFYKGEHTVFDVSPSVLSVSIEHQHVTVPQSFQVTGFSVGGRVVDGNDAGVEGAQIIVDGHERGTTDKEGYYKLDQVTSNHYRIEAKKEHYKFKKLEEYMVLPNMASIADIEAISYDVCGVVRMVSTGQKAKVALTHGPENAKPQVRQTDAKGNFCFEVLAGEYRLSALAAAPESSPGLLFGPPYIDVVVKSPILDVEFTQALVNVLGSVTCKENCDPSVSVTLVRSSGKRNEELKSVSLTDESNQFAFSNVLPGKYRLEVKHGSPKSTGSEDNWCWEQGFIDVNVGAEDVTGVAFIQKGYWANVVSTHDVDAYITQPDASSINLKIKKGSQHICLESPGVHELHFVNSCIFFGSSSMKIDTANLSPIYMKGERFLLRGQINIELGSNNGVHEVPNNIIVDVLNEKDTAVDSITASLAASETDETSSAVYEYSVWAKLGEKLTFIPRDSRYKYLLSFLTLKVLLMEPVLMVSSSFNLRNNGEDKILFYPREQHVLVANDGCQASIPLFSGRVGLYIKGSVSPPLSGVDIKIIAAEDSHIVSLEKDEVVLETTTDPDGSFIGGPLYDDTTYRVEASKPGYHLKRVGPHSFSCQKLGQISVHVYSEDDANKPIPSVLLSLSGDDGYRNNSISGVGGTFLFDNLFPGTFYLRPLLKEYAFSPPAQAIELGSGDSQDVAFQATRVAYSAMGTVTLLSGQPKEGVTIEARSQKGYYEETVTDYSGSYRLRGLLPETTYAIKVVKKDVASATTIERASPESVTVKVGSEDITGLDFLVFEQPEMTILSCHVEGKRVEELHSDLMVEIKSASDTSKIESVFPLPLSNFFQVKDLPRAKHLLQLRSSLQNRAYKFESEIIEVDLEETTQIHVGPLRYKFEEDYQKQDLTAAPVFPLVVGVSVIAIFISMPRLKDMYQATKGIPTPGFMTTSKREPRKPPVRKRA</sequence>
<keyword evidence="3 9" id="KW-0732">Signal</keyword>
<dbReference type="InterPro" id="IPR055075">
    <property type="entry name" value="NOMO-like_N"/>
</dbReference>
<dbReference type="PANTHER" id="PTHR23303:SF14">
    <property type="entry name" value="BOS COMPLEX SUBUNIT NOMO1-RELATED"/>
    <property type="match status" value="1"/>
</dbReference>
<feature type="domain" description="NOMO fifth transthyretin-like" evidence="15">
    <location>
        <begin position="407"/>
        <end position="489"/>
    </location>
</feature>
<dbReference type="SUPFAM" id="SSF49452">
    <property type="entry name" value="Starch-binding domain-like"/>
    <property type="match status" value="1"/>
</dbReference>
<dbReference type="PANTHER" id="PTHR23303">
    <property type="entry name" value="CARBOXYPEPTIDASE REGULATORY REGION-CONTAINING"/>
    <property type="match status" value="1"/>
</dbReference>
<feature type="region of interest" description="Disordered" evidence="7">
    <location>
        <begin position="1205"/>
        <end position="1226"/>
    </location>
</feature>
<evidence type="ECO:0000256" key="3">
    <source>
        <dbReference type="ARBA" id="ARBA00022729"/>
    </source>
</evidence>
<dbReference type="Pfam" id="PF23196">
    <property type="entry name" value="NOMO_6th"/>
    <property type="match status" value="1"/>
</dbReference>
<evidence type="ECO:0000256" key="9">
    <source>
        <dbReference type="SAM" id="SignalP"/>
    </source>
</evidence>
<evidence type="ECO:0000259" key="13">
    <source>
        <dbReference type="Pfam" id="PF23141"/>
    </source>
</evidence>
<reference evidence="19" key="1">
    <citation type="submission" date="2022-02" db="EMBL/GenBank/DDBJ databases">
        <authorList>
            <person name="Henning P.M."/>
            <person name="McCubbin A.G."/>
            <person name="Shore J.S."/>
        </authorList>
    </citation>
    <scope>NUCLEOTIDE SEQUENCE</scope>
    <source>
        <strain evidence="19">F60SS</strain>
        <tissue evidence="19">Leaves</tissue>
    </source>
</reference>
<evidence type="ECO:0000256" key="6">
    <source>
        <dbReference type="ARBA" id="ARBA00023136"/>
    </source>
</evidence>
<feature type="domain" description="NOMO sixth transthyretin-like" evidence="16">
    <location>
        <begin position="495"/>
        <end position="570"/>
    </location>
</feature>
<accession>A0A9Q0GIY0</accession>
<evidence type="ECO:0000256" key="2">
    <source>
        <dbReference type="ARBA" id="ARBA00022692"/>
    </source>
</evidence>
<feature type="domain" description="NOMO third transthyretin-like" evidence="14">
    <location>
        <begin position="260"/>
        <end position="325"/>
    </location>
</feature>
<dbReference type="Pfam" id="PF22898">
    <property type="entry name" value="NOMO1-like_1st"/>
    <property type="match status" value="1"/>
</dbReference>
<evidence type="ECO:0000256" key="7">
    <source>
        <dbReference type="SAM" id="MobiDB-lite"/>
    </source>
</evidence>
<keyword evidence="20" id="KW-1185">Reference proteome</keyword>
<feature type="domain" description="NOMO seventh transthyretin-like" evidence="13">
    <location>
        <begin position="592"/>
        <end position="663"/>
    </location>
</feature>
<dbReference type="Pfam" id="PF23194">
    <property type="entry name" value="NOMO_5th"/>
    <property type="match status" value="1"/>
</dbReference>
<feature type="chain" id="PRO_5040319071" description="Carbohydrate-binding-like fold protein" evidence="9">
    <location>
        <begin position="24"/>
        <end position="1226"/>
    </location>
</feature>
<comment type="subcellular location">
    <subcellularLocation>
        <location evidence="1">Endoplasmic reticulum membrane</location>
        <topology evidence="1">Single-pass type I membrane protein</topology>
    </subcellularLocation>
</comment>
<dbReference type="InterPro" id="IPR055074">
    <property type="entry name" value="NOMO1-3_2nd"/>
</dbReference>
<dbReference type="AlphaFoldDB" id="A0A9Q0GIY0"/>
<dbReference type="InterPro" id="IPR056188">
    <property type="entry name" value="NOMO_6th"/>
</dbReference>